<name>A0A2C6BGZ3_FUSNP</name>
<organism evidence="1 2">
    <name type="scientific">Fusobacterium nucleatum subsp. polymorphum</name>
    <name type="common">Fusobacterium polymorphum</name>
    <dbReference type="NCBI Taxonomy" id="76857"/>
    <lineage>
        <taxon>Bacteria</taxon>
        <taxon>Fusobacteriati</taxon>
        <taxon>Fusobacteriota</taxon>
        <taxon>Fusobacteriia</taxon>
        <taxon>Fusobacteriales</taxon>
        <taxon>Fusobacteriaceae</taxon>
        <taxon>Fusobacterium</taxon>
    </lineage>
</organism>
<evidence type="ECO:0000313" key="2">
    <source>
        <dbReference type="Proteomes" id="UP000221852"/>
    </source>
</evidence>
<protein>
    <submittedName>
        <fullName evidence="1">Uncharacterized protein</fullName>
    </submittedName>
</protein>
<dbReference type="AlphaFoldDB" id="A0A2C6BGZ3"/>
<accession>A0A2C6BGZ3</accession>
<proteinExistence type="predicted"/>
<dbReference type="RefSeq" id="WP_098994727.1">
    <property type="nucleotide sequence ID" value="NZ_CP084159.1"/>
</dbReference>
<reference evidence="1 2" key="1">
    <citation type="submission" date="2017-06" db="EMBL/GenBank/DDBJ databases">
        <title>Draft genome sequence of Fusobacterium nucleatum subsp. polymorphum KCOM 1330 (=ChDC F330).</title>
        <authorList>
            <person name="Kook J.-K."/>
            <person name="Park S.-N."/>
            <person name="Lim Y.K."/>
            <person name="Roh H."/>
        </authorList>
    </citation>
    <scope>NUCLEOTIDE SEQUENCE [LARGE SCALE GENOMIC DNA]</scope>
    <source>
        <strain evidence="2">KCOM 1330 (ChDC F330)</strain>
    </source>
</reference>
<evidence type="ECO:0000313" key="1">
    <source>
        <dbReference type="EMBL" id="PHI13639.1"/>
    </source>
</evidence>
<comment type="caution">
    <text evidence="1">The sequence shown here is derived from an EMBL/GenBank/DDBJ whole genome shotgun (WGS) entry which is preliminary data.</text>
</comment>
<sequence>MGFKEEVASDIVGVFLNLEEFGNTHTIGKKETICVIDEERFQNKQRNRTKSLENEGLFVEGMTLFIEKSFFKYPPHSGEKILVDGVRYLVEETKEDMGLLEIGLTRYDEK</sequence>
<dbReference type="Proteomes" id="UP000221852">
    <property type="component" value="Unassembled WGS sequence"/>
</dbReference>
<gene>
    <name evidence="1" type="ORF">CBG59_08090</name>
</gene>
<dbReference type="EMBL" id="NIRQ01000001">
    <property type="protein sequence ID" value="PHI13639.1"/>
    <property type="molecule type" value="Genomic_DNA"/>
</dbReference>